<sequence length="112" mass="12870">MRDPSFNQPRVVGPVDHPLERLFADIERSRQVLRHLLDSRKPGSSIQVLEAREESRAALERFVATLVAHQLPVPRRINDELALVRRLCAHARAPYRKVLPPEKRSQSDSHPD</sequence>
<keyword evidence="2" id="KW-1185">Reference proteome</keyword>
<dbReference type="AlphaFoldDB" id="A0A3N0DQJ8"/>
<evidence type="ECO:0000313" key="2">
    <source>
        <dbReference type="Proteomes" id="UP000277094"/>
    </source>
</evidence>
<proteinExistence type="predicted"/>
<evidence type="ECO:0000313" key="1">
    <source>
        <dbReference type="EMBL" id="RNL77771.1"/>
    </source>
</evidence>
<organism evidence="1 2">
    <name type="scientific">Nocardioides marmorisolisilvae</name>
    <dbReference type="NCBI Taxonomy" id="1542737"/>
    <lineage>
        <taxon>Bacteria</taxon>
        <taxon>Bacillati</taxon>
        <taxon>Actinomycetota</taxon>
        <taxon>Actinomycetes</taxon>
        <taxon>Propionibacteriales</taxon>
        <taxon>Nocardioidaceae</taxon>
        <taxon>Nocardioides</taxon>
    </lineage>
</organism>
<comment type="caution">
    <text evidence="1">The sequence shown here is derived from an EMBL/GenBank/DDBJ whole genome shotgun (WGS) entry which is preliminary data.</text>
</comment>
<accession>A0A3N0DQJ8</accession>
<gene>
    <name evidence="1" type="ORF">EFL95_17415</name>
</gene>
<dbReference type="EMBL" id="RJSG01000003">
    <property type="protein sequence ID" value="RNL77771.1"/>
    <property type="molecule type" value="Genomic_DNA"/>
</dbReference>
<name>A0A3N0DQJ8_9ACTN</name>
<reference evidence="1 2" key="1">
    <citation type="submission" date="2018-11" db="EMBL/GenBank/DDBJ databases">
        <authorList>
            <person name="Li F."/>
        </authorList>
    </citation>
    <scope>NUCLEOTIDE SEQUENCE [LARGE SCALE GENOMIC DNA]</scope>
    <source>
        <strain evidence="1 2">KIS18-7</strain>
    </source>
</reference>
<dbReference type="Proteomes" id="UP000277094">
    <property type="component" value="Unassembled WGS sequence"/>
</dbReference>
<protein>
    <submittedName>
        <fullName evidence="1">Uncharacterized protein</fullName>
    </submittedName>
</protein>
<dbReference type="RefSeq" id="WP_123235357.1">
    <property type="nucleotide sequence ID" value="NZ_RJSG01000003.1"/>
</dbReference>